<dbReference type="Proteomes" id="UP000318483">
    <property type="component" value="Plasmid unnamed4"/>
</dbReference>
<dbReference type="SUPFAM" id="SSF51412">
    <property type="entry name" value="Inosine monophosphate dehydrogenase (IMPDH)"/>
    <property type="match status" value="1"/>
</dbReference>
<keyword evidence="2" id="KW-0288">FMN</keyword>
<protein>
    <submittedName>
        <fullName evidence="5">Nitronate monooxygenase</fullName>
    </submittedName>
</protein>
<evidence type="ECO:0000256" key="4">
    <source>
        <dbReference type="SAM" id="Phobius"/>
    </source>
</evidence>
<keyword evidence="4" id="KW-1133">Transmembrane helix</keyword>
<organism evidence="5 6">
    <name type="scientific">Qingshengfaniella alkalisoli</name>
    <dbReference type="NCBI Taxonomy" id="2599296"/>
    <lineage>
        <taxon>Bacteria</taxon>
        <taxon>Pseudomonadati</taxon>
        <taxon>Pseudomonadota</taxon>
        <taxon>Alphaproteobacteria</taxon>
        <taxon>Rhodobacterales</taxon>
        <taxon>Paracoccaceae</taxon>
        <taxon>Qingshengfaniella</taxon>
    </lineage>
</organism>
<keyword evidence="4" id="KW-0472">Membrane</keyword>
<sequence length="324" mass="33869">MRTRLTDAFGLKVPIIQAPMAFVAGGTLAAAVSLAGGLGLIGGGYGDADWIEEQFDIAGDAPVGLGLISFVLDDQPALLDRVLARSPRALFLSFADPAPFLDKARKVGVPVICQVQTFRDACHAIDLGVDVVVAQGGDAGGHGQSRGTMAFVPEVADEIARRGSESVLCAAGGIADARGVLAALALGADGAVIGTRFWGARESLVDRRLVDPTLAHTGDDTIRTRVIDSVRRIDWPERYSGRVLRTTFVDRWNDDDAGLRSDLPAQEKLWQAAIETADTSVLAPFVGEAIGLVGAADDAAGVIAMIQADMQEVFGHLTGLTSPA</sequence>
<gene>
    <name evidence="5" type="ORF">FPZ52_16865</name>
</gene>
<dbReference type="RefSeq" id="WP_146366785.1">
    <property type="nucleotide sequence ID" value="NZ_CP042265.1"/>
</dbReference>
<name>A0A5B8JB25_9RHOB</name>
<evidence type="ECO:0000313" key="5">
    <source>
        <dbReference type="EMBL" id="QDY71370.1"/>
    </source>
</evidence>
<dbReference type="InterPro" id="IPR004136">
    <property type="entry name" value="NMO"/>
</dbReference>
<dbReference type="CDD" id="cd04730">
    <property type="entry name" value="NPD_like"/>
    <property type="match status" value="1"/>
</dbReference>
<dbReference type="EMBL" id="CP042265">
    <property type="protein sequence ID" value="QDY71370.1"/>
    <property type="molecule type" value="Genomic_DNA"/>
</dbReference>
<keyword evidence="5" id="KW-0614">Plasmid</keyword>
<dbReference type="Pfam" id="PF03060">
    <property type="entry name" value="NMO"/>
    <property type="match status" value="2"/>
</dbReference>
<accession>A0A5B8JB25</accession>
<keyword evidence="6" id="KW-1185">Reference proteome</keyword>
<dbReference type="InterPro" id="IPR013785">
    <property type="entry name" value="Aldolase_TIM"/>
</dbReference>
<dbReference type="KEGG" id="lit:FPZ52_16865"/>
<feature type="transmembrane region" description="Helical" evidence="4">
    <location>
        <begin position="21"/>
        <end position="45"/>
    </location>
</feature>
<evidence type="ECO:0000313" key="6">
    <source>
        <dbReference type="Proteomes" id="UP000318483"/>
    </source>
</evidence>
<reference evidence="5 6" key="1">
    <citation type="submission" date="2019-07" db="EMBL/GenBank/DDBJ databases">
        <title>Litoreibacter alkalisoli sp. nov., isolated from saline-alkaline soil.</title>
        <authorList>
            <person name="Wang S."/>
            <person name="Xu L."/>
            <person name="Xing Y.-T."/>
            <person name="Sun J.-Q."/>
        </authorList>
    </citation>
    <scope>NUCLEOTIDE SEQUENCE [LARGE SCALE GENOMIC DNA]</scope>
    <source>
        <strain evidence="5 6">LN3S51</strain>
        <plasmid evidence="5 6">unnamed4</plasmid>
    </source>
</reference>
<dbReference type="Gene3D" id="3.20.20.70">
    <property type="entry name" value="Aldolase class I"/>
    <property type="match status" value="1"/>
</dbReference>
<keyword evidence="4" id="KW-0812">Transmembrane</keyword>
<keyword evidence="3" id="KW-0560">Oxidoreductase</keyword>
<keyword evidence="5" id="KW-0503">Monooxygenase</keyword>
<keyword evidence="1" id="KW-0285">Flavoprotein</keyword>
<evidence type="ECO:0000256" key="1">
    <source>
        <dbReference type="ARBA" id="ARBA00022630"/>
    </source>
</evidence>
<geneLocation type="plasmid" evidence="5 6">
    <name>unnamed4</name>
</geneLocation>
<dbReference type="PANTHER" id="PTHR32332">
    <property type="entry name" value="2-NITROPROPANE DIOXYGENASE"/>
    <property type="match status" value="1"/>
</dbReference>
<evidence type="ECO:0000256" key="3">
    <source>
        <dbReference type="ARBA" id="ARBA00023002"/>
    </source>
</evidence>
<proteinExistence type="predicted"/>
<dbReference type="GO" id="GO:0018580">
    <property type="term" value="F:nitronate monooxygenase activity"/>
    <property type="evidence" value="ECO:0007669"/>
    <property type="project" value="InterPro"/>
</dbReference>
<evidence type="ECO:0000256" key="2">
    <source>
        <dbReference type="ARBA" id="ARBA00022643"/>
    </source>
</evidence>
<dbReference type="PANTHER" id="PTHR32332:SF31">
    <property type="entry name" value="2-NITROPROPANE DIOXYGENASE FAMILY, PUTATIVE (AFU_ORTHOLOGUE AFUA_2G09850)-RELATED"/>
    <property type="match status" value="1"/>
</dbReference>
<dbReference type="OrthoDB" id="9778912at2"/>
<dbReference type="AlphaFoldDB" id="A0A5B8JB25"/>